<proteinExistence type="predicted"/>
<dbReference type="PROSITE" id="PS50043">
    <property type="entry name" value="HTH_LUXR_2"/>
    <property type="match status" value="1"/>
</dbReference>
<dbReference type="InterPro" id="IPR011990">
    <property type="entry name" value="TPR-like_helical_dom_sf"/>
</dbReference>
<comment type="caution">
    <text evidence="5">The sequence shown here is derived from an EMBL/GenBank/DDBJ whole genome shotgun (WGS) entry which is preliminary data.</text>
</comment>
<protein>
    <submittedName>
        <fullName evidence="5">AAA family ATPase</fullName>
    </submittedName>
</protein>
<dbReference type="AlphaFoldDB" id="A0A541BMT2"/>
<evidence type="ECO:0000313" key="5">
    <source>
        <dbReference type="EMBL" id="TQF73647.1"/>
    </source>
</evidence>
<dbReference type="InterPro" id="IPR000792">
    <property type="entry name" value="Tscrpt_reg_LuxR_C"/>
</dbReference>
<dbReference type="PROSITE" id="PS00622">
    <property type="entry name" value="HTH_LUXR_1"/>
    <property type="match status" value="1"/>
</dbReference>
<dbReference type="EMBL" id="VIGH01000003">
    <property type="protein sequence ID" value="TQF73647.1"/>
    <property type="molecule type" value="Genomic_DNA"/>
</dbReference>
<dbReference type="OrthoDB" id="3197423at2"/>
<evidence type="ECO:0000256" key="3">
    <source>
        <dbReference type="ARBA" id="ARBA00023163"/>
    </source>
</evidence>
<keyword evidence="2" id="KW-0238">DNA-binding</keyword>
<dbReference type="SUPFAM" id="SSF52540">
    <property type="entry name" value="P-loop containing nucleoside triphosphate hydrolases"/>
    <property type="match status" value="1"/>
</dbReference>
<dbReference type="SUPFAM" id="SSF46894">
    <property type="entry name" value="C-terminal effector domain of the bipartite response regulators"/>
    <property type="match status" value="1"/>
</dbReference>
<dbReference type="SMART" id="SM00421">
    <property type="entry name" value="HTH_LUXR"/>
    <property type="match status" value="1"/>
</dbReference>
<keyword evidence="6" id="KW-1185">Reference proteome</keyword>
<dbReference type="InterPro" id="IPR039420">
    <property type="entry name" value="WalR-like"/>
</dbReference>
<dbReference type="PANTHER" id="PTHR43214">
    <property type="entry name" value="TWO-COMPONENT RESPONSE REGULATOR"/>
    <property type="match status" value="1"/>
</dbReference>
<dbReference type="GO" id="GO:0006355">
    <property type="term" value="P:regulation of DNA-templated transcription"/>
    <property type="evidence" value="ECO:0007669"/>
    <property type="project" value="InterPro"/>
</dbReference>
<keyword evidence="1" id="KW-0805">Transcription regulation</keyword>
<accession>A0A541BMT2</accession>
<dbReference type="CDD" id="cd06170">
    <property type="entry name" value="LuxR_C_like"/>
    <property type="match status" value="1"/>
</dbReference>
<dbReference type="SUPFAM" id="SSF48452">
    <property type="entry name" value="TPR-like"/>
    <property type="match status" value="1"/>
</dbReference>
<evidence type="ECO:0000259" key="4">
    <source>
        <dbReference type="PROSITE" id="PS50043"/>
    </source>
</evidence>
<dbReference type="InterPro" id="IPR036388">
    <property type="entry name" value="WH-like_DNA-bd_sf"/>
</dbReference>
<name>A0A541BMT2_9NOCA</name>
<sequence>MSERWPLVGRDDELAFVGKALGGIHRRGSGVVLAGAPGVGKTRLARDALAAAARQGATVRWVVATHSARAVPLGALSRYLGDTTGEPGRMLSRASRTLASGPGGSRVVIGVDDAHLLDATSALVVHQIVLDAMAPVVITVRTGEPAPDAVTALWKDGYLDRLEMQSLSEAETAGLLEVVLGGAVDRASAQRLWSLTAGTTLFLRHLVDAERTAGRLRRELGIWRWSGDPGVSAALADLVEAQMGDLDPQLGEVVDLLAVGEPLDMAVMDELTSSQSVERAEVRALVTVDAPDLQARLAHPLYGEVRRARIGTVQARRLRGRVATALAGREGRDAQMVLRRAVLASESDLPPDVQLLTAGAQIALALGDADLCERLAHACGESEGGFEARLLWARALSSSGRGTEAATELTALRRRAATDDQRLRVSIPQVVNLFWDLGRVGEAQRAVDEALAAIADPDARRALVSLSADMDFCLGRPAVAVRQAERALDCTRPSSSVVLQSCYALIGALGLLGKTDCVGSIAERGYAAAASTHCTAISKVSLRLQHVNALVDAGYLCEAMNLAELALAESSNAPAPTRLKAIFVSGRVALRCGDLHAAVRALREARAGLGGHGALGMAYACRLTLAQALVASGDTEAAVEVLAEAEDLRHPAYTFLDPELCRVRGWVLAARGQSTEAIMSAYSAANRAVALGEPSFEVLALLTAVRLGDRGCGDRLDCLARSVDGPRAPAAAEYARASAAGDGRSLDHVAATFERIGDKLVAIDAAAHAAEAHGRRGCRGSALASAAHARRLAVECGGARTPALAVVDCPLPLTGRQREIATLVAQGLTNQQIAERLVMSVRTVEGHVYRAGHKLGLSTRDELARAVLGV</sequence>
<dbReference type="Gene3D" id="1.10.10.10">
    <property type="entry name" value="Winged helix-like DNA-binding domain superfamily/Winged helix DNA-binding domain"/>
    <property type="match status" value="1"/>
</dbReference>
<evidence type="ECO:0000256" key="1">
    <source>
        <dbReference type="ARBA" id="ARBA00023015"/>
    </source>
</evidence>
<dbReference type="Gene3D" id="3.40.50.300">
    <property type="entry name" value="P-loop containing nucleotide triphosphate hydrolases"/>
    <property type="match status" value="1"/>
</dbReference>
<dbReference type="PRINTS" id="PR00830">
    <property type="entry name" value="ENDOLAPTASE"/>
</dbReference>
<feature type="domain" description="HTH luxR-type" evidence="4">
    <location>
        <begin position="806"/>
        <end position="870"/>
    </location>
</feature>
<dbReference type="Gene3D" id="1.25.40.10">
    <property type="entry name" value="Tetratricopeptide repeat domain"/>
    <property type="match status" value="1"/>
</dbReference>
<dbReference type="Pfam" id="PF13191">
    <property type="entry name" value="AAA_16"/>
    <property type="match status" value="1"/>
</dbReference>
<dbReference type="Pfam" id="PF00196">
    <property type="entry name" value="GerE"/>
    <property type="match status" value="1"/>
</dbReference>
<dbReference type="Proteomes" id="UP000316256">
    <property type="component" value="Unassembled WGS sequence"/>
</dbReference>
<dbReference type="InterPro" id="IPR041664">
    <property type="entry name" value="AAA_16"/>
</dbReference>
<dbReference type="InterPro" id="IPR016032">
    <property type="entry name" value="Sig_transdc_resp-reg_C-effctor"/>
</dbReference>
<keyword evidence="3" id="KW-0804">Transcription</keyword>
<dbReference type="PANTHER" id="PTHR43214:SF24">
    <property type="entry name" value="TRANSCRIPTIONAL REGULATORY PROTEIN NARL-RELATED"/>
    <property type="match status" value="1"/>
</dbReference>
<organism evidence="5 6">
    <name type="scientific">Rhodococcus spelaei</name>
    <dbReference type="NCBI Taxonomy" id="2546320"/>
    <lineage>
        <taxon>Bacteria</taxon>
        <taxon>Bacillati</taxon>
        <taxon>Actinomycetota</taxon>
        <taxon>Actinomycetes</taxon>
        <taxon>Mycobacteriales</taxon>
        <taxon>Nocardiaceae</taxon>
        <taxon>Rhodococcus</taxon>
    </lineage>
</organism>
<dbReference type="InterPro" id="IPR027417">
    <property type="entry name" value="P-loop_NTPase"/>
</dbReference>
<dbReference type="GO" id="GO:0003677">
    <property type="term" value="F:DNA binding"/>
    <property type="evidence" value="ECO:0007669"/>
    <property type="project" value="UniProtKB-KW"/>
</dbReference>
<evidence type="ECO:0000256" key="2">
    <source>
        <dbReference type="ARBA" id="ARBA00023125"/>
    </source>
</evidence>
<gene>
    <name evidence="5" type="ORF">FK531_09265</name>
</gene>
<evidence type="ECO:0000313" key="6">
    <source>
        <dbReference type="Proteomes" id="UP000316256"/>
    </source>
</evidence>
<reference evidence="5 6" key="1">
    <citation type="submission" date="2019-06" db="EMBL/GenBank/DDBJ databases">
        <title>Rhodococcus spaelei sp. nov., isolated from a cave.</title>
        <authorList>
            <person name="Lee S.D."/>
        </authorList>
    </citation>
    <scope>NUCLEOTIDE SEQUENCE [LARGE SCALE GENOMIC DNA]</scope>
    <source>
        <strain evidence="5 6">C9-5</strain>
    </source>
</reference>
<dbReference type="PRINTS" id="PR00038">
    <property type="entry name" value="HTHLUXR"/>
</dbReference>
<dbReference type="RefSeq" id="WP_142098028.1">
    <property type="nucleotide sequence ID" value="NZ_VIGH01000003.1"/>
</dbReference>